<dbReference type="CDD" id="cd03801">
    <property type="entry name" value="GT4_PimA-like"/>
    <property type="match status" value="1"/>
</dbReference>
<dbReference type="KEGG" id="bgok:Pr1d_21150"/>
<dbReference type="PANTHER" id="PTHR45947">
    <property type="entry name" value="SULFOQUINOVOSYL TRANSFERASE SQD2"/>
    <property type="match status" value="1"/>
</dbReference>
<sequence>MTSSTATPRRPRVLQVAYACEPYYGSEQGVGWNWAKQASRACDIWVICCADDCRGVIEQYLAENGEIPYLNFVFLPQSKIQRGIHKFSRWLPFLNYYAFKRWHYQAYQLARKLHADIDFDLVHHVNFIGYREPGYLWKMGVPFVWGPIGGVQNCPWRFSLPWGGSRIKETIRTICNSIQLRTSLRVRRAASRASVRLTANSTAKRYVEQVLGYPAFLMHENGIEKIVGQKQHNRNFDEPLRLLWSGGLNFRKALHLVLHALSRLPSESSYELRVVGDGPLRQNLQKLADELGIARNIEWLGRIPHEKALEQYHWADVFVFSSLRDTTGTVMLEAFASGVPVICLDHQGAHDFVTEECGIRIPVTSPQTVIETLTEAVVECARDRDLVRRKSEGALERAKVFLWDRQGERMARIYRQVLEKHCKSTDEIRIEIPDQLPEDSKEMVSLYAKS</sequence>
<gene>
    <name evidence="2" type="primary">mshA_4</name>
    <name evidence="2" type="ORF">Pr1d_21150</name>
</gene>
<dbReference type="AlphaFoldDB" id="A0A5B9QB93"/>
<name>A0A5B9QB93_9BACT</name>
<dbReference type="InterPro" id="IPR001296">
    <property type="entry name" value="Glyco_trans_1"/>
</dbReference>
<feature type="domain" description="Glycosyl transferase family 1" evidence="1">
    <location>
        <begin position="231"/>
        <end position="377"/>
    </location>
</feature>
<dbReference type="OrthoDB" id="9814612at2"/>
<evidence type="ECO:0000313" key="3">
    <source>
        <dbReference type="Proteomes" id="UP000323917"/>
    </source>
</evidence>
<evidence type="ECO:0000259" key="1">
    <source>
        <dbReference type="Pfam" id="PF00534"/>
    </source>
</evidence>
<evidence type="ECO:0000313" key="2">
    <source>
        <dbReference type="EMBL" id="QEG34830.1"/>
    </source>
</evidence>
<dbReference type="SUPFAM" id="SSF53756">
    <property type="entry name" value="UDP-Glycosyltransferase/glycogen phosphorylase"/>
    <property type="match status" value="1"/>
</dbReference>
<dbReference type="InterPro" id="IPR050194">
    <property type="entry name" value="Glycosyltransferase_grp1"/>
</dbReference>
<dbReference type="Gene3D" id="3.40.50.2000">
    <property type="entry name" value="Glycogen Phosphorylase B"/>
    <property type="match status" value="2"/>
</dbReference>
<dbReference type="EC" id="2.4.1.250" evidence="2"/>
<organism evidence="2 3">
    <name type="scientific">Bythopirellula goksoeyrii</name>
    <dbReference type="NCBI Taxonomy" id="1400387"/>
    <lineage>
        <taxon>Bacteria</taxon>
        <taxon>Pseudomonadati</taxon>
        <taxon>Planctomycetota</taxon>
        <taxon>Planctomycetia</taxon>
        <taxon>Pirellulales</taxon>
        <taxon>Lacipirellulaceae</taxon>
        <taxon>Bythopirellula</taxon>
    </lineage>
</organism>
<dbReference type="GO" id="GO:0102710">
    <property type="term" value="F:D-inositol-3-phosphate glycosyltransferase activity"/>
    <property type="evidence" value="ECO:0007669"/>
    <property type="project" value="UniProtKB-EC"/>
</dbReference>
<accession>A0A5B9QB93</accession>
<keyword evidence="2" id="KW-0808">Transferase</keyword>
<reference evidence="2 3" key="1">
    <citation type="submission" date="2019-08" db="EMBL/GenBank/DDBJ databases">
        <title>Deep-cultivation of Planctomycetes and their phenomic and genomic characterization uncovers novel biology.</title>
        <authorList>
            <person name="Wiegand S."/>
            <person name="Jogler M."/>
            <person name="Boedeker C."/>
            <person name="Pinto D."/>
            <person name="Vollmers J."/>
            <person name="Rivas-Marin E."/>
            <person name="Kohn T."/>
            <person name="Peeters S.H."/>
            <person name="Heuer A."/>
            <person name="Rast P."/>
            <person name="Oberbeckmann S."/>
            <person name="Bunk B."/>
            <person name="Jeske O."/>
            <person name="Meyerdierks A."/>
            <person name="Storesund J.E."/>
            <person name="Kallscheuer N."/>
            <person name="Luecker S."/>
            <person name="Lage O.M."/>
            <person name="Pohl T."/>
            <person name="Merkel B.J."/>
            <person name="Hornburger P."/>
            <person name="Mueller R.-W."/>
            <person name="Bruemmer F."/>
            <person name="Labrenz M."/>
            <person name="Spormann A.M."/>
            <person name="Op den Camp H."/>
            <person name="Overmann J."/>
            <person name="Amann R."/>
            <person name="Jetten M.S.M."/>
            <person name="Mascher T."/>
            <person name="Medema M.H."/>
            <person name="Devos D.P."/>
            <person name="Kaster A.-K."/>
            <person name="Ovreas L."/>
            <person name="Rohde M."/>
            <person name="Galperin M.Y."/>
            <person name="Jogler C."/>
        </authorList>
    </citation>
    <scope>NUCLEOTIDE SEQUENCE [LARGE SCALE GENOMIC DNA]</scope>
    <source>
        <strain evidence="2 3">Pr1d</strain>
    </source>
</reference>
<dbReference type="Proteomes" id="UP000323917">
    <property type="component" value="Chromosome"/>
</dbReference>
<keyword evidence="2" id="KW-0328">Glycosyltransferase</keyword>
<keyword evidence="3" id="KW-1185">Reference proteome</keyword>
<dbReference type="EMBL" id="CP042913">
    <property type="protein sequence ID" value="QEG34830.1"/>
    <property type="molecule type" value="Genomic_DNA"/>
</dbReference>
<proteinExistence type="predicted"/>
<dbReference type="Pfam" id="PF00534">
    <property type="entry name" value="Glycos_transf_1"/>
    <property type="match status" value="1"/>
</dbReference>
<protein>
    <submittedName>
        <fullName evidence="2">D-inositol 3-phosphate glycosyltransferase</fullName>
        <ecNumber evidence="2">2.4.1.250</ecNumber>
    </submittedName>
</protein>
<dbReference type="PANTHER" id="PTHR45947:SF3">
    <property type="entry name" value="SULFOQUINOVOSYL TRANSFERASE SQD2"/>
    <property type="match status" value="1"/>
</dbReference>
<dbReference type="RefSeq" id="WP_148073423.1">
    <property type="nucleotide sequence ID" value="NZ_CP042913.1"/>
</dbReference>